<dbReference type="SUPFAM" id="SSF55826">
    <property type="entry name" value="YbaK/ProRS associated domain"/>
    <property type="match status" value="1"/>
</dbReference>
<gene>
    <name evidence="4" type="ORF">BWR60_28695</name>
</gene>
<dbReference type="STRING" id="1122125.GCA_000423185_01293"/>
<accession>A0A211ZE94</accession>
<dbReference type="Proteomes" id="UP000196655">
    <property type="component" value="Unassembled WGS sequence"/>
</dbReference>
<organism evidence="4 5">
    <name type="scientific">Inquilinus limosus</name>
    <dbReference type="NCBI Taxonomy" id="171674"/>
    <lineage>
        <taxon>Bacteria</taxon>
        <taxon>Pseudomonadati</taxon>
        <taxon>Pseudomonadota</taxon>
        <taxon>Alphaproteobacteria</taxon>
        <taxon>Rhodospirillales</taxon>
        <taxon>Rhodospirillaceae</taxon>
        <taxon>Inquilinus</taxon>
    </lineage>
</organism>
<keyword evidence="5" id="KW-1185">Reference proteome</keyword>
<evidence type="ECO:0000256" key="1">
    <source>
        <dbReference type="ARBA" id="ARBA00010201"/>
    </source>
</evidence>
<dbReference type="OrthoDB" id="5145315at2"/>
<feature type="compositionally biased region" description="Polar residues" evidence="2">
    <location>
        <begin position="1"/>
        <end position="15"/>
    </location>
</feature>
<evidence type="ECO:0000313" key="5">
    <source>
        <dbReference type="Proteomes" id="UP000196655"/>
    </source>
</evidence>
<dbReference type="GO" id="GO:0002161">
    <property type="term" value="F:aminoacyl-tRNA deacylase activity"/>
    <property type="evidence" value="ECO:0007669"/>
    <property type="project" value="InterPro"/>
</dbReference>
<comment type="similarity">
    <text evidence="1">Belongs to the PRORSD1 family.</text>
</comment>
<dbReference type="PANTHER" id="PTHR31423">
    <property type="entry name" value="YBAK DOMAIN-CONTAINING PROTEIN"/>
    <property type="match status" value="1"/>
</dbReference>
<name>A0A211ZE94_9PROT</name>
<dbReference type="PANTHER" id="PTHR31423:SF3">
    <property type="entry name" value="PROLYL-TRNA SYNTHETASE ASSOCIATED DOMAIN-CONTAINING PROTEIN 1-RELATED"/>
    <property type="match status" value="1"/>
</dbReference>
<evidence type="ECO:0000256" key="2">
    <source>
        <dbReference type="SAM" id="MobiDB-lite"/>
    </source>
</evidence>
<dbReference type="InterPro" id="IPR007214">
    <property type="entry name" value="YbaK/aa-tRNA-synth-assoc-dom"/>
</dbReference>
<dbReference type="EMBL" id="NHON01000084">
    <property type="protein sequence ID" value="OWJ63618.1"/>
    <property type="molecule type" value="Genomic_DNA"/>
</dbReference>
<dbReference type="InterPro" id="IPR040285">
    <property type="entry name" value="ProX/PRXD1"/>
</dbReference>
<dbReference type="CDD" id="cd04335">
    <property type="entry name" value="PrdX_deacylase"/>
    <property type="match status" value="1"/>
</dbReference>
<reference evidence="5" key="1">
    <citation type="submission" date="2017-05" db="EMBL/GenBank/DDBJ databases">
        <authorList>
            <person name="Macchi M."/>
            <person name="Festa S."/>
            <person name="Coppotelli B.M."/>
            <person name="Morelli I.S."/>
        </authorList>
    </citation>
    <scope>NUCLEOTIDE SEQUENCE [LARGE SCALE GENOMIC DNA]</scope>
    <source>
        <strain evidence="5">I</strain>
    </source>
</reference>
<comment type="caution">
    <text evidence="4">The sequence shown here is derived from an EMBL/GenBank/DDBJ whole genome shotgun (WGS) entry which is preliminary data.</text>
</comment>
<protein>
    <recommendedName>
        <fullName evidence="3">YbaK/aminoacyl-tRNA synthetase-associated domain-containing protein</fullName>
    </recommendedName>
</protein>
<evidence type="ECO:0000259" key="3">
    <source>
        <dbReference type="Pfam" id="PF04073"/>
    </source>
</evidence>
<feature type="domain" description="YbaK/aminoacyl-tRNA synthetase-associated" evidence="3">
    <location>
        <begin position="42"/>
        <end position="165"/>
    </location>
</feature>
<dbReference type="AlphaFoldDB" id="A0A211ZE94"/>
<sequence length="203" mass="21693">MTAPDSTAPESSGSAATRPRATPADLFARLRSLGVAVTTHEHEAVFTVEESRHLRGLLPGWHSKNLFLRNKKGQEWLVVCEEERRVDLKALGELLGAGRLSFGSPDRLMAALGVTPGSVTPFSIINDDARRVTIVLDSEMMRHGTLHFHPLVNTMTTAIEPAGLLGFIASCGHDPHIVDLDPVTLPAEPATLTPPAEDAPAGG</sequence>
<feature type="region of interest" description="Disordered" evidence="2">
    <location>
        <begin position="1"/>
        <end position="21"/>
    </location>
</feature>
<dbReference type="Pfam" id="PF04073">
    <property type="entry name" value="tRNA_edit"/>
    <property type="match status" value="1"/>
</dbReference>
<evidence type="ECO:0000313" key="4">
    <source>
        <dbReference type="EMBL" id="OWJ63618.1"/>
    </source>
</evidence>
<proteinExistence type="inferred from homology"/>
<dbReference type="RefSeq" id="WP_088155463.1">
    <property type="nucleotide sequence ID" value="NZ_NHON01000084.1"/>
</dbReference>
<dbReference type="FunFam" id="3.90.960.10:FF:000005">
    <property type="entry name" value="Putative prolyl-tRNA synthetase"/>
    <property type="match status" value="1"/>
</dbReference>
<dbReference type="InterPro" id="IPR036754">
    <property type="entry name" value="YbaK/aa-tRNA-synt-asso_dom_sf"/>
</dbReference>
<dbReference type="Gene3D" id="3.90.960.10">
    <property type="entry name" value="YbaK/aminoacyl-tRNA synthetase-associated domain"/>
    <property type="match status" value="1"/>
</dbReference>